<feature type="transmembrane region" description="Helical" evidence="6">
    <location>
        <begin position="327"/>
        <end position="351"/>
    </location>
</feature>
<dbReference type="Pfam" id="PF13440">
    <property type="entry name" value="Polysacc_synt_3"/>
    <property type="match status" value="1"/>
</dbReference>
<name>A0AAU9BWJ2_9GAMM</name>
<feature type="transmembrane region" description="Helical" evidence="6">
    <location>
        <begin position="115"/>
        <end position="134"/>
    </location>
</feature>
<dbReference type="PANTHER" id="PTHR30250:SF28">
    <property type="entry name" value="POLYSACCHARIDE BIOSYNTHESIS PROTEIN"/>
    <property type="match status" value="1"/>
</dbReference>
<keyword evidence="2" id="KW-1003">Cell membrane</keyword>
<keyword evidence="4 6" id="KW-1133">Transmembrane helix</keyword>
<evidence type="ECO:0000256" key="6">
    <source>
        <dbReference type="SAM" id="Phobius"/>
    </source>
</evidence>
<dbReference type="PANTHER" id="PTHR30250">
    <property type="entry name" value="PST FAMILY PREDICTED COLANIC ACID TRANSPORTER"/>
    <property type="match status" value="1"/>
</dbReference>
<keyword evidence="5 6" id="KW-0472">Membrane</keyword>
<gene>
    <name evidence="7" type="ORF">MIN45_P0145</name>
</gene>
<sequence>MSRKRFLKDIVILSGGKAVSTGLRIGLVPIVSRIYLPDQYGIAALFVSLVGILVPVAVLSFPQAIVLPKEEQEAVGLALFAFLAVMVFSILLWMVIGVSTCFGMEILPQLGDWLWLLPLGVLLQGIIMGCEGWMTRRRRFVLSSLGDVLQSGTTSGMRVGGGYLLGAQLWPLMASVLAGQLLRVLIYSFHVVRIVRQAVSLRWIDLRRMVAEYRHFPLYNTPAALLRAFNTQLPLLVITWLFTAREAGQYAMVNALLVTALTVIGESVRRSYLHRTTQGGLEGKLRKDFLTVTALMFLVAAGPVALVMVYGQWLFAVVLGEKWAEAGVYAAALMPWLLMQWTAVPASALVVTLRRQRFWLLFQHGILAMQLGGMALGYYLGGDVLSLLWGCALARGIMLLGLILYMAVVAGAPKLGTIARVQEVET</sequence>
<dbReference type="EMBL" id="AP024718">
    <property type="protein sequence ID" value="BCX87778.1"/>
    <property type="molecule type" value="Genomic_DNA"/>
</dbReference>
<dbReference type="Proteomes" id="UP001321450">
    <property type="component" value="Chromosome"/>
</dbReference>
<protein>
    <submittedName>
        <fullName evidence="7">Lipopolysaccharide exporter</fullName>
    </submittedName>
</protein>
<feature type="transmembrane region" description="Helical" evidence="6">
    <location>
        <begin position="42"/>
        <end position="62"/>
    </location>
</feature>
<proteinExistence type="predicted"/>
<organism evidence="7 8">
    <name type="scientific">Methylomarinovum tepidoasis</name>
    <dbReference type="NCBI Taxonomy" id="2840183"/>
    <lineage>
        <taxon>Bacteria</taxon>
        <taxon>Pseudomonadati</taxon>
        <taxon>Pseudomonadota</taxon>
        <taxon>Gammaproteobacteria</taxon>
        <taxon>Methylococcales</taxon>
        <taxon>Methylothermaceae</taxon>
        <taxon>Methylomarinovum</taxon>
    </lineage>
</organism>
<keyword evidence="3 6" id="KW-0812">Transmembrane</keyword>
<comment type="subcellular location">
    <subcellularLocation>
        <location evidence="1">Cell membrane</location>
        <topology evidence="1">Multi-pass membrane protein</topology>
    </subcellularLocation>
</comment>
<keyword evidence="8" id="KW-1185">Reference proteome</keyword>
<evidence type="ECO:0000256" key="4">
    <source>
        <dbReference type="ARBA" id="ARBA00022989"/>
    </source>
</evidence>
<feature type="transmembrane region" description="Helical" evidence="6">
    <location>
        <begin position="74"/>
        <end position="95"/>
    </location>
</feature>
<evidence type="ECO:0000256" key="3">
    <source>
        <dbReference type="ARBA" id="ARBA00022692"/>
    </source>
</evidence>
<evidence type="ECO:0000256" key="1">
    <source>
        <dbReference type="ARBA" id="ARBA00004651"/>
    </source>
</evidence>
<evidence type="ECO:0000256" key="2">
    <source>
        <dbReference type="ARBA" id="ARBA00022475"/>
    </source>
</evidence>
<dbReference type="KEGG" id="meiy:MIN45_P0145"/>
<feature type="transmembrane region" description="Helical" evidence="6">
    <location>
        <begin position="358"/>
        <end position="381"/>
    </location>
</feature>
<dbReference type="InterPro" id="IPR050833">
    <property type="entry name" value="Poly_Biosynth_Transport"/>
</dbReference>
<feature type="transmembrane region" description="Helical" evidence="6">
    <location>
        <begin position="387"/>
        <end position="410"/>
    </location>
</feature>
<accession>A0AAU9BWJ2</accession>
<evidence type="ECO:0000313" key="7">
    <source>
        <dbReference type="EMBL" id="BCX87778.1"/>
    </source>
</evidence>
<dbReference type="AlphaFoldDB" id="A0AAU9BWJ2"/>
<reference evidence="8" key="1">
    <citation type="journal article" date="2024" name="Int. J. Syst. Evol. Microbiol.">
        <title>Methylomarinovum tepidoasis sp. nov., a moderately thermophilic methanotroph of the family Methylothermaceae isolated from a deep-sea hydrothermal field.</title>
        <authorList>
            <person name="Hirayama H."/>
            <person name="Takaki Y."/>
            <person name="Abe M."/>
            <person name="Miyazaki M."/>
            <person name="Uematsu K."/>
            <person name="Matsui Y."/>
            <person name="Takai K."/>
        </authorList>
    </citation>
    <scope>NUCLEOTIDE SEQUENCE [LARGE SCALE GENOMIC DNA]</scope>
    <source>
        <strain evidence="8">IN45</strain>
    </source>
</reference>
<feature type="transmembrane region" description="Helical" evidence="6">
    <location>
        <begin position="289"/>
        <end position="315"/>
    </location>
</feature>
<evidence type="ECO:0000313" key="8">
    <source>
        <dbReference type="Proteomes" id="UP001321450"/>
    </source>
</evidence>
<evidence type="ECO:0000256" key="5">
    <source>
        <dbReference type="ARBA" id="ARBA00023136"/>
    </source>
</evidence>
<feature type="transmembrane region" description="Helical" evidence="6">
    <location>
        <begin position="12"/>
        <end position="36"/>
    </location>
</feature>
<dbReference type="GO" id="GO:0005886">
    <property type="term" value="C:plasma membrane"/>
    <property type="evidence" value="ECO:0007669"/>
    <property type="project" value="UniProtKB-SubCell"/>
</dbReference>